<dbReference type="RefSeq" id="WP_215217640.1">
    <property type="nucleotide sequence ID" value="NZ_CP075587.1"/>
</dbReference>
<dbReference type="Proteomes" id="UP000826014">
    <property type="component" value="Chromosome"/>
</dbReference>
<evidence type="ECO:0000313" key="2">
    <source>
        <dbReference type="Proteomes" id="UP000826014"/>
    </source>
</evidence>
<sequence length="76" mass="8410">MSIEVGPTNIAYQNLTEPTSTTILSRIRKRFTVKDLAILSIGTSVVGVADFPHDGAFSYYCKESCSLLYKFNIGMQ</sequence>
<protein>
    <submittedName>
        <fullName evidence="1">Uncharacterized protein</fullName>
    </submittedName>
</protein>
<name>A0ABX8V0B8_9BACT</name>
<evidence type="ECO:0000313" key="1">
    <source>
        <dbReference type="EMBL" id="QYF48659.1"/>
    </source>
</evidence>
<gene>
    <name evidence="1" type="ORF">RHABOEDO_000860</name>
</gene>
<organism evidence="1 2">
    <name type="scientific">Candidatus Rhabdochlamydia oedothoracis</name>
    <dbReference type="NCBI Taxonomy" id="2720720"/>
    <lineage>
        <taxon>Bacteria</taxon>
        <taxon>Pseudomonadati</taxon>
        <taxon>Chlamydiota</taxon>
        <taxon>Chlamydiia</taxon>
        <taxon>Parachlamydiales</taxon>
        <taxon>Candidatus Rhabdochlamydiaceae</taxon>
        <taxon>Candidatus Rhabdochlamydia</taxon>
    </lineage>
</organism>
<accession>A0ABX8V0B8</accession>
<reference evidence="1 2" key="1">
    <citation type="journal article" date="2022" name="bioRxiv">
        <title>Ecology and evolution of chlamydial symbionts of arthropods.</title>
        <authorList>
            <person name="Halter T."/>
            <person name="Koestlbacher S."/>
            <person name="Collingro A."/>
            <person name="Sixt B.S."/>
            <person name="Toenshoff E.R."/>
            <person name="Hendrickx F."/>
            <person name="Kostanjsek R."/>
            <person name="Horn M."/>
        </authorList>
    </citation>
    <scope>NUCLEOTIDE SEQUENCE [LARGE SCALE GENOMIC DNA]</scope>
    <source>
        <strain evidence="1">W744xW776</strain>
    </source>
</reference>
<keyword evidence="2" id="KW-1185">Reference proteome</keyword>
<proteinExistence type="predicted"/>
<dbReference type="EMBL" id="CP075587">
    <property type="protein sequence ID" value="QYF48659.1"/>
    <property type="molecule type" value="Genomic_DNA"/>
</dbReference>